<evidence type="ECO:0000313" key="3">
    <source>
        <dbReference type="Proteomes" id="UP000559256"/>
    </source>
</evidence>
<dbReference type="EMBL" id="JAACJM010000217">
    <property type="protein sequence ID" value="KAF5337495.1"/>
    <property type="molecule type" value="Genomic_DNA"/>
</dbReference>
<dbReference type="InterPro" id="IPR023198">
    <property type="entry name" value="PGP-like_dom2"/>
</dbReference>
<organism evidence="2 3">
    <name type="scientific">Tetrapyrgos nigripes</name>
    <dbReference type="NCBI Taxonomy" id="182062"/>
    <lineage>
        <taxon>Eukaryota</taxon>
        <taxon>Fungi</taxon>
        <taxon>Dikarya</taxon>
        <taxon>Basidiomycota</taxon>
        <taxon>Agaricomycotina</taxon>
        <taxon>Agaricomycetes</taxon>
        <taxon>Agaricomycetidae</taxon>
        <taxon>Agaricales</taxon>
        <taxon>Marasmiineae</taxon>
        <taxon>Marasmiaceae</taxon>
        <taxon>Tetrapyrgos</taxon>
    </lineage>
</organism>
<feature type="region of interest" description="Disordered" evidence="1">
    <location>
        <begin position="34"/>
        <end position="56"/>
    </location>
</feature>
<dbReference type="PANTHER" id="PTHR43481">
    <property type="entry name" value="FRUCTOSE-1-PHOSPHATE PHOSPHATASE"/>
    <property type="match status" value="1"/>
</dbReference>
<keyword evidence="3" id="KW-1185">Reference proteome</keyword>
<protein>
    <submittedName>
        <fullName evidence="2">Uncharacterized protein</fullName>
    </submittedName>
</protein>
<dbReference type="Gene3D" id="3.40.50.1000">
    <property type="entry name" value="HAD superfamily/HAD-like"/>
    <property type="match status" value="1"/>
</dbReference>
<dbReference type="InterPro" id="IPR051806">
    <property type="entry name" value="HAD-like_SPP"/>
</dbReference>
<evidence type="ECO:0000313" key="2">
    <source>
        <dbReference type="EMBL" id="KAF5337495.1"/>
    </source>
</evidence>
<accession>A0A8H5FHJ6</accession>
<gene>
    <name evidence="2" type="ORF">D9758_013593</name>
</gene>
<proteinExistence type="predicted"/>
<reference evidence="2 3" key="1">
    <citation type="journal article" date="2020" name="ISME J.">
        <title>Uncovering the hidden diversity of litter-decomposition mechanisms in mushroom-forming fungi.</title>
        <authorList>
            <person name="Floudas D."/>
            <person name="Bentzer J."/>
            <person name="Ahren D."/>
            <person name="Johansson T."/>
            <person name="Persson P."/>
            <person name="Tunlid A."/>
        </authorList>
    </citation>
    <scope>NUCLEOTIDE SEQUENCE [LARGE SCALE GENOMIC DNA]</scope>
    <source>
        <strain evidence="2 3">CBS 291.85</strain>
    </source>
</reference>
<evidence type="ECO:0000256" key="1">
    <source>
        <dbReference type="SAM" id="MobiDB-lite"/>
    </source>
</evidence>
<dbReference type="AlphaFoldDB" id="A0A8H5FHJ6"/>
<name>A0A8H5FHJ6_9AGAR</name>
<dbReference type="GO" id="GO:0050308">
    <property type="term" value="F:sugar-phosphatase activity"/>
    <property type="evidence" value="ECO:0007669"/>
    <property type="project" value="TreeGrafter"/>
</dbReference>
<dbReference type="SUPFAM" id="SSF56784">
    <property type="entry name" value="HAD-like"/>
    <property type="match status" value="1"/>
</dbReference>
<dbReference type="Proteomes" id="UP000559256">
    <property type="component" value="Unassembled WGS sequence"/>
</dbReference>
<sequence length="266" mass="28822">MLPLIDLGYSSATLFKFSASAVIFDLDGTLTNSTPVSTPPLSPDDTPPRSRRSSVSSVSFIRRRRSSFAINLQRKLFELSLDGPVRICYEEFEEDLKNARANCPIHLQPGAMALVESLVTECDRRYAVMTAGTAEYASNCITRAEIPIPQVIVTNEDQSPADTEPMVLAAQKIGFPLSECAVFVNTPSQVCAALASGAAKVVAVCSSHDRAELEKYHPHYVVDTLEAVQCSFSAESDGLRFAVLIPGNPSGFPHMSLEEAYGRAIC</sequence>
<dbReference type="Gene3D" id="1.10.150.240">
    <property type="entry name" value="Putative phosphatase, domain 2"/>
    <property type="match status" value="1"/>
</dbReference>
<dbReference type="InterPro" id="IPR023214">
    <property type="entry name" value="HAD_sf"/>
</dbReference>
<dbReference type="PANTHER" id="PTHR43481:SF2">
    <property type="entry name" value="PHOSPHATASE"/>
    <property type="match status" value="1"/>
</dbReference>
<dbReference type="InterPro" id="IPR036412">
    <property type="entry name" value="HAD-like_sf"/>
</dbReference>
<dbReference type="OrthoDB" id="40579at2759"/>
<comment type="caution">
    <text evidence="2">The sequence shown here is derived from an EMBL/GenBank/DDBJ whole genome shotgun (WGS) entry which is preliminary data.</text>
</comment>